<keyword evidence="2" id="KW-0812">Transmembrane</keyword>
<dbReference type="Proteomes" id="UP001446871">
    <property type="component" value="Unassembled WGS sequence"/>
</dbReference>
<keyword evidence="2" id="KW-1133">Transmembrane helix</keyword>
<comment type="caution">
    <text evidence="4">The sequence shown here is derived from an EMBL/GenBank/DDBJ whole genome shotgun (WGS) entry which is preliminary data.</text>
</comment>
<proteinExistence type="predicted"/>
<evidence type="ECO:0000313" key="4">
    <source>
        <dbReference type="EMBL" id="KAK8071742.1"/>
    </source>
</evidence>
<reference evidence="4 5" key="1">
    <citation type="submission" date="2023-01" db="EMBL/GenBank/DDBJ databases">
        <title>Analysis of 21 Apiospora genomes using comparative genomics revels a genus with tremendous synthesis potential of carbohydrate active enzymes and secondary metabolites.</title>
        <authorList>
            <person name="Sorensen T."/>
        </authorList>
    </citation>
    <scope>NUCLEOTIDE SEQUENCE [LARGE SCALE GENOMIC DNA]</scope>
    <source>
        <strain evidence="4 5">CBS 83171</strain>
    </source>
</reference>
<keyword evidence="2" id="KW-0472">Membrane</keyword>
<dbReference type="PANTHER" id="PTHR16861">
    <property type="entry name" value="GLYCOPROTEIN 38"/>
    <property type="match status" value="1"/>
</dbReference>
<organism evidence="4 5">
    <name type="scientific">Apiospora saccharicola</name>
    <dbReference type="NCBI Taxonomy" id="335842"/>
    <lineage>
        <taxon>Eukaryota</taxon>
        <taxon>Fungi</taxon>
        <taxon>Dikarya</taxon>
        <taxon>Ascomycota</taxon>
        <taxon>Pezizomycotina</taxon>
        <taxon>Sordariomycetes</taxon>
        <taxon>Xylariomycetidae</taxon>
        <taxon>Amphisphaeriales</taxon>
        <taxon>Apiosporaceae</taxon>
        <taxon>Apiospora</taxon>
    </lineage>
</organism>
<feature type="compositionally biased region" description="Polar residues" evidence="1">
    <location>
        <begin position="287"/>
        <end position="297"/>
    </location>
</feature>
<evidence type="ECO:0000256" key="1">
    <source>
        <dbReference type="SAM" id="MobiDB-lite"/>
    </source>
</evidence>
<evidence type="ECO:0000256" key="3">
    <source>
        <dbReference type="SAM" id="SignalP"/>
    </source>
</evidence>
<protein>
    <submittedName>
        <fullName evidence="4">Uncharacterized protein</fullName>
    </submittedName>
</protein>
<accession>A0ABR1VKT1</accession>
<dbReference type="CDD" id="cd12087">
    <property type="entry name" value="TM_EGFR-like"/>
    <property type="match status" value="1"/>
</dbReference>
<name>A0ABR1VKT1_9PEZI</name>
<evidence type="ECO:0000256" key="2">
    <source>
        <dbReference type="SAM" id="Phobius"/>
    </source>
</evidence>
<dbReference type="PANTHER" id="PTHR16861:SF4">
    <property type="entry name" value="SH3 DOMAIN PROTEIN (AFU_ORTHOLOGUE AFUA_1G13610)"/>
    <property type="match status" value="1"/>
</dbReference>
<feature type="signal peptide" evidence="3">
    <location>
        <begin position="1"/>
        <end position="23"/>
    </location>
</feature>
<feature type="transmembrane region" description="Helical" evidence="2">
    <location>
        <begin position="231"/>
        <end position="254"/>
    </location>
</feature>
<dbReference type="EMBL" id="JAQQWM010000003">
    <property type="protein sequence ID" value="KAK8071742.1"/>
    <property type="molecule type" value="Genomic_DNA"/>
</dbReference>
<feature type="region of interest" description="Disordered" evidence="1">
    <location>
        <begin position="262"/>
        <end position="334"/>
    </location>
</feature>
<feature type="chain" id="PRO_5046933831" evidence="3">
    <location>
        <begin position="24"/>
        <end position="334"/>
    </location>
</feature>
<sequence>MVSLVPVVGPLLAAGIIIPAVAAQAAVPATAPTSPPSTTAIASATRAAVSVVTITVEALTTTFTPPATCLESHLSMLAPSAGWEIWLNEPAPVPGTTIGDCYPSEFMRGYVSEVGASSSIAPFFKPLVCPKGWWAAQTWANGYIACCNEGYHLHPPDTTRDPERPAYGGTCYSTFTVGQTAPVSKYGNDSFTAMGKFLATTSVDQAYGHVMDGYRVGAVPGEGKSGLNGGAIAGIVIGVVLGLCAIAVAAYFLFRRRRNSNGAVSEEVPGTANTEEGHWPKEAAASPSVTESTPNTYHSHELPSPAYRAELEHTPYHGELPGNWQGHEMGGSKQ</sequence>
<keyword evidence="3" id="KW-0732">Signal</keyword>
<keyword evidence="5" id="KW-1185">Reference proteome</keyword>
<gene>
    <name evidence="4" type="ORF">PG996_005090</name>
</gene>
<evidence type="ECO:0000313" key="5">
    <source>
        <dbReference type="Proteomes" id="UP001446871"/>
    </source>
</evidence>